<dbReference type="SMART" id="SM00422">
    <property type="entry name" value="HTH_MERR"/>
    <property type="match status" value="1"/>
</dbReference>
<gene>
    <name evidence="5" type="ORF">EOI86_07910</name>
</gene>
<dbReference type="EMBL" id="SADE01000001">
    <property type="protein sequence ID" value="RVU39165.1"/>
    <property type="molecule type" value="Genomic_DNA"/>
</dbReference>
<keyword evidence="2" id="KW-0238">DNA-binding</keyword>
<evidence type="ECO:0000256" key="1">
    <source>
        <dbReference type="ARBA" id="ARBA00023015"/>
    </source>
</evidence>
<keyword evidence="1" id="KW-0805">Transcription regulation</keyword>
<evidence type="ECO:0000256" key="2">
    <source>
        <dbReference type="ARBA" id="ARBA00023125"/>
    </source>
</evidence>
<keyword evidence="6" id="KW-1185">Reference proteome</keyword>
<dbReference type="PANTHER" id="PTHR30204:SF94">
    <property type="entry name" value="HEAVY METAL-DEPENDENT TRANSCRIPTIONAL REGULATOR HI_0293-RELATED"/>
    <property type="match status" value="1"/>
</dbReference>
<dbReference type="Proteomes" id="UP000287447">
    <property type="component" value="Unassembled WGS sequence"/>
</dbReference>
<keyword evidence="3" id="KW-0804">Transcription</keyword>
<dbReference type="InterPro" id="IPR009061">
    <property type="entry name" value="DNA-bd_dom_put_sf"/>
</dbReference>
<organism evidence="5 6">
    <name type="scientific">Hwanghaeella grinnelliae</name>
    <dbReference type="NCBI Taxonomy" id="2500179"/>
    <lineage>
        <taxon>Bacteria</taxon>
        <taxon>Pseudomonadati</taxon>
        <taxon>Pseudomonadota</taxon>
        <taxon>Alphaproteobacteria</taxon>
        <taxon>Rhodospirillales</taxon>
        <taxon>Rhodospirillaceae</taxon>
        <taxon>Hwanghaeella</taxon>
    </lineage>
</organism>
<proteinExistence type="predicted"/>
<evidence type="ECO:0000313" key="6">
    <source>
        <dbReference type="Proteomes" id="UP000287447"/>
    </source>
</evidence>
<feature type="domain" description="HTH merR-type" evidence="4">
    <location>
        <begin position="19"/>
        <end position="88"/>
    </location>
</feature>
<dbReference type="Pfam" id="PF13411">
    <property type="entry name" value="MerR_1"/>
    <property type="match status" value="1"/>
</dbReference>
<sequence length="162" mass="18051">MSGEKVLEEPAAKERPIRDLTIGRVADAADCKVQTIRYYEQIGLLPTPPRTAGNQRRYSQSDVDRLLFIRHARGLGFPIDAVRDLLSLSNMPDHSCIAADTIARAQLENVEHRISRLTSLKSELERMIEQCSGGQISDCRVIEALSEHSNCTELDHVDPTAV</sequence>
<accession>A0A437QX99</accession>
<dbReference type="GO" id="GO:0003677">
    <property type="term" value="F:DNA binding"/>
    <property type="evidence" value="ECO:0007669"/>
    <property type="project" value="UniProtKB-KW"/>
</dbReference>
<dbReference type="Gene3D" id="1.10.1660.10">
    <property type="match status" value="1"/>
</dbReference>
<dbReference type="PROSITE" id="PS00552">
    <property type="entry name" value="HTH_MERR_1"/>
    <property type="match status" value="1"/>
</dbReference>
<dbReference type="RefSeq" id="WP_127764536.1">
    <property type="nucleotide sequence ID" value="NZ_SADE01000001.1"/>
</dbReference>
<reference evidence="6" key="1">
    <citation type="submission" date="2019-01" db="EMBL/GenBank/DDBJ databases">
        <title>Gri0909 isolated from a small marine red alga.</title>
        <authorList>
            <person name="Kim J."/>
            <person name="Jeong S.E."/>
            <person name="Jeon C.O."/>
        </authorList>
    </citation>
    <scope>NUCLEOTIDE SEQUENCE [LARGE SCALE GENOMIC DNA]</scope>
    <source>
        <strain evidence="6">Gri0909</strain>
    </source>
</reference>
<name>A0A437QX99_9PROT</name>
<comment type="caution">
    <text evidence="5">The sequence shown here is derived from an EMBL/GenBank/DDBJ whole genome shotgun (WGS) entry which is preliminary data.</text>
</comment>
<dbReference type="CDD" id="cd04785">
    <property type="entry name" value="HTH_CadR-PbrR-like"/>
    <property type="match status" value="1"/>
</dbReference>
<dbReference type="GO" id="GO:0003700">
    <property type="term" value="F:DNA-binding transcription factor activity"/>
    <property type="evidence" value="ECO:0007669"/>
    <property type="project" value="InterPro"/>
</dbReference>
<dbReference type="PANTHER" id="PTHR30204">
    <property type="entry name" value="REDOX-CYCLING DRUG-SENSING TRANSCRIPTIONAL ACTIVATOR SOXR"/>
    <property type="match status" value="1"/>
</dbReference>
<evidence type="ECO:0000256" key="3">
    <source>
        <dbReference type="ARBA" id="ARBA00023163"/>
    </source>
</evidence>
<dbReference type="PROSITE" id="PS50937">
    <property type="entry name" value="HTH_MERR_2"/>
    <property type="match status" value="1"/>
</dbReference>
<dbReference type="InterPro" id="IPR000551">
    <property type="entry name" value="MerR-type_HTH_dom"/>
</dbReference>
<dbReference type="SUPFAM" id="SSF46955">
    <property type="entry name" value="Putative DNA-binding domain"/>
    <property type="match status" value="1"/>
</dbReference>
<dbReference type="PRINTS" id="PR00040">
    <property type="entry name" value="HTHMERR"/>
</dbReference>
<protein>
    <submittedName>
        <fullName evidence="5">MerR family transcriptional regulator</fullName>
    </submittedName>
</protein>
<dbReference type="OrthoDB" id="9802944at2"/>
<dbReference type="AlphaFoldDB" id="A0A437QX99"/>
<evidence type="ECO:0000313" key="5">
    <source>
        <dbReference type="EMBL" id="RVU39165.1"/>
    </source>
</evidence>
<dbReference type="InterPro" id="IPR047057">
    <property type="entry name" value="MerR_fam"/>
</dbReference>
<evidence type="ECO:0000259" key="4">
    <source>
        <dbReference type="PROSITE" id="PS50937"/>
    </source>
</evidence>